<organism evidence="2 3">
    <name type="scientific">Thalassomonas viridans</name>
    <dbReference type="NCBI Taxonomy" id="137584"/>
    <lineage>
        <taxon>Bacteria</taxon>
        <taxon>Pseudomonadati</taxon>
        <taxon>Pseudomonadota</taxon>
        <taxon>Gammaproteobacteria</taxon>
        <taxon>Alteromonadales</taxon>
        <taxon>Colwelliaceae</taxon>
        <taxon>Thalassomonas</taxon>
    </lineage>
</organism>
<dbReference type="EMBL" id="CP059733">
    <property type="protein sequence ID" value="WDE07697.1"/>
    <property type="molecule type" value="Genomic_DNA"/>
</dbReference>
<dbReference type="RefSeq" id="WP_044839164.1">
    <property type="nucleotide sequence ID" value="NZ_CP059733.1"/>
</dbReference>
<keyword evidence="3" id="KW-1185">Reference proteome</keyword>
<protein>
    <submittedName>
        <fullName evidence="2">Uncharacterized protein</fullName>
    </submittedName>
</protein>
<keyword evidence="1" id="KW-0732">Signal</keyword>
<dbReference type="KEGG" id="tvd:SG34_012840"/>
<feature type="signal peptide" evidence="1">
    <location>
        <begin position="1"/>
        <end position="25"/>
    </location>
</feature>
<reference evidence="2 3" key="1">
    <citation type="journal article" date="2015" name="Genome Announc.">
        <title>Draft Genome Sequences of Marine Isolates of Thalassomonas viridans and Thalassomonas actiniarum.</title>
        <authorList>
            <person name="Olonade I."/>
            <person name="van Zyl L.J."/>
            <person name="Trindade M."/>
        </authorList>
    </citation>
    <scope>NUCLEOTIDE SEQUENCE [LARGE SCALE GENOMIC DNA]</scope>
    <source>
        <strain evidence="2 3">XOM25</strain>
    </source>
</reference>
<gene>
    <name evidence="2" type="ORF">SG34_012840</name>
</gene>
<accession>A0AAE9Z9R6</accession>
<sequence length="237" mass="27827">MKSFTAKSFIRLVLLVFAPMHLAYADGVVVDKVYHPYVLPNETEVEWRLLSHRTSKSNSLGQRFAYGHSLSETIIAEFYVVAERDDTDDFGLQAYEIEIRQMLTEQGQYWADWGMLYEVEKQHDRDNWEVATGVLFEKEFGRTSLTMNLFGIYEWGQDLDNEFETEFRLKYRYRWIPAFQPAIEFYTGQDFTGAGPAFMGIHRFSGQKQLKWEAAFISALNTHSKDHTFRVAIEYEF</sequence>
<dbReference type="AlphaFoldDB" id="A0AAE9Z9R6"/>
<proteinExistence type="predicted"/>
<reference evidence="2 3" key="2">
    <citation type="journal article" date="2022" name="Mar. Drugs">
        <title>Bioassay-Guided Fractionation Leads to the Detection of Cholic Acid Generated by the Rare Thalassomonas sp.</title>
        <authorList>
            <person name="Pheiffer F."/>
            <person name="Schneider Y.K."/>
            <person name="Hansen E.H."/>
            <person name="Andersen J.H."/>
            <person name="Isaksson J."/>
            <person name="Busche T."/>
            <person name="R C."/>
            <person name="Kalinowski J."/>
            <person name="Zyl L.V."/>
            <person name="Trindade M."/>
        </authorList>
    </citation>
    <scope>NUCLEOTIDE SEQUENCE [LARGE SCALE GENOMIC DNA]</scope>
    <source>
        <strain evidence="2 3">XOM25</strain>
    </source>
</reference>
<evidence type="ECO:0000313" key="2">
    <source>
        <dbReference type="EMBL" id="WDE07697.1"/>
    </source>
</evidence>
<evidence type="ECO:0000256" key="1">
    <source>
        <dbReference type="SAM" id="SignalP"/>
    </source>
</evidence>
<feature type="chain" id="PRO_5041967393" evidence="1">
    <location>
        <begin position="26"/>
        <end position="237"/>
    </location>
</feature>
<name>A0AAE9Z9R6_9GAMM</name>
<dbReference type="Proteomes" id="UP000032352">
    <property type="component" value="Chromosome"/>
</dbReference>
<evidence type="ECO:0000313" key="3">
    <source>
        <dbReference type="Proteomes" id="UP000032352"/>
    </source>
</evidence>